<dbReference type="CDD" id="cd06171">
    <property type="entry name" value="Sigma70_r4"/>
    <property type="match status" value="1"/>
</dbReference>
<dbReference type="Gene3D" id="1.10.10.10">
    <property type="entry name" value="Winged helix-like DNA-binding domain superfamily/Winged helix DNA-binding domain"/>
    <property type="match status" value="1"/>
</dbReference>
<evidence type="ECO:0000259" key="5">
    <source>
        <dbReference type="Pfam" id="PF04542"/>
    </source>
</evidence>
<evidence type="ECO:0000313" key="8">
    <source>
        <dbReference type="Proteomes" id="UP001652504"/>
    </source>
</evidence>
<evidence type="ECO:0000256" key="3">
    <source>
        <dbReference type="ARBA" id="ARBA00023082"/>
    </source>
</evidence>
<dbReference type="SUPFAM" id="SSF88659">
    <property type="entry name" value="Sigma3 and sigma4 domains of RNA polymerase sigma factors"/>
    <property type="match status" value="1"/>
</dbReference>
<feature type="domain" description="RNA polymerase sigma factor 70 region 4 type 2" evidence="6">
    <location>
        <begin position="108"/>
        <end position="158"/>
    </location>
</feature>
<dbReference type="InterPro" id="IPR036388">
    <property type="entry name" value="WH-like_DNA-bd_sf"/>
</dbReference>
<evidence type="ECO:0000259" key="6">
    <source>
        <dbReference type="Pfam" id="PF08281"/>
    </source>
</evidence>
<dbReference type="InterPro" id="IPR014284">
    <property type="entry name" value="RNA_pol_sigma-70_dom"/>
</dbReference>
<dbReference type="PANTHER" id="PTHR43133:SF45">
    <property type="entry name" value="RNA POLYMERASE ECF-TYPE SIGMA FACTOR"/>
    <property type="match status" value="1"/>
</dbReference>
<dbReference type="InterPro" id="IPR007627">
    <property type="entry name" value="RNA_pol_sigma70_r2"/>
</dbReference>
<reference evidence="7 8" key="1">
    <citation type="submission" date="2022-10" db="EMBL/GenBank/DDBJ databases">
        <title>Aestuariibacter sp. AA17 isolated from Montipora capitata coral fragment.</title>
        <authorList>
            <person name="Emsley S.A."/>
            <person name="Pfannmuller K.M."/>
            <person name="Loughran R.M."/>
            <person name="Shlafstein M."/>
            <person name="Papke E."/>
            <person name="Saw J.H."/>
            <person name="Ushijima B."/>
            <person name="Videau P."/>
        </authorList>
    </citation>
    <scope>NUCLEOTIDE SEQUENCE [LARGE SCALE GENOMIC DNA]</scope>
    <source>
        <strain evidence="7 8">AA17</strain>
    </source>
</reference>
<dbReference type="NCBIfam" id="TIGR02937">
    <property type="entry name" value="sigma70-ECF"/>
    <property type="match status" value="1"/>
</dbReference>
<proteinExistence type="inferred from homology"/>
<organism evidence="7 8">
    <name type="scientific">Fluctibacter corallii</name>
    <dbReference type="NCBI Taxonomy" id="2984329"/>
    <lineage>
        <taxon>Bacteria</taxon>
        <taxon>Pseudomonadati</taxon>
        <taxon>Pseudomonadota</taxon>
        <taxon>Gammaproteobacteria</taxon>
        <taxon>Alteromonadales</taxon>
        <taxon>Alteromonadaceae</taxon>
        <taxon>Fluctibacter</taxon>
    </lineage>
</organism>
<dbReference type="InterPro" id="IPR013249">
    <property type="entry name" value="RNA_pol_sigma70_r4_t2"/>
</dbReference>
<keyword evidence="8" id="KW-1185">Reference proteome</keyword>
<dbReference type="PANTHER" id="PTHR43133">
    <property type="entry name" value="RNA POLYMERASE ECF-TYPE SIGMA FACTO"/>
    <property type="match status" value="1"/>
</dbReference>
<keyword evidence="3" id="KW-0731">Sigma factor</keyword>
<gene>
    <name evidence="7" type="ORF">OE749_14300</name>
</gene>
<dbReference type="Gene3D" id="1.10.1740.10">
    <property type="match status" value="1"/>
</dbReference>
<dbReference type="Pfam" id="PF04542">
    <property type="entry name" value="Sigma70_r2"/>
    <property type="match status" value="1"/>
</dbReference>
<keyword evidence="4" id="KW-0804">Transcription</keyword>
<dbReference type="Pfam" id="PF08281">
    <property type="entry name" value="Sigma70_r4_2"/>
    <property type="match status" value="1"/>
</dbReference>
<accession>A0ABT3AB22</accession>
<dbReference type="RefSeq" id="WP_263713145.1">
    <property type="nucleotide sequence ID" value="NZ_JAOWKX010000007.1"/>
</dbReference>
<sequence length="166" mass="18645">MLDQQQKQQILQEYAPILSRVATSYEANAAMAQELSQEMCLAVWQSLSKFKGNSSVKTYIYRVAHNKGVSHVAYHANRPKHADMSEHSMDIACSTNVETTVSSNQQIQELLTAVRNLSMSSRQVLTMSMEGLSYQEIGEVMGMNTNQVGVILNRAKKQVKKVLNYE</sequence>
<dbReference type="InterPro" id="IPR013325">
    <property type="entry name" value="RNA_pol_sigma_r2"/>
</dbReference>
<dbReference type="EMBL" id="JAOWKX010000007">
    <property type="protein sequence ID" value="MCV2885866.1"/>
    <property type="molecule type" value="Genomic_DNA"/>
</dbReference>
<protein>
    <submittedName>
        <fullName evidence="7">Sigma-70 family RNA polymerase sigma factor</fullName>
    </submittedName>
</protein>
<comment type="caution">
    <text evidence="7">The sequence shown here is derived from an EMBL/GenBank/DDBJ whole genome shotgun (WGS) entry which is preliminary data.</text>
</comment>
<evidence type="ECO:0000256" key="4">
    <source>
        <dbReference type="ARBA" id="ARBA00023163"/>
    </source>
</evidence>
<dbReference type="InterPro" id="IPR039425">
    <property type="entry name" value="RNA_pol_sigma-70-like"/>
</dbReference>
<dbReference type="Proteomes" id="UP001652504">
    <property type="component" value="Unassembled WGS sequence"/>
</dbReference>
<evidence type="ECO:0000313" key="7">
    <source>
        <dbReference type="EMBL" id="MCV2885866.1"/>
    </source>
</evidence>
<dbReference type="SUPFAM" id="SSF88946">
    <property type="entry name" value="Sigma2 domain of RNA polymerase sigma factors"/>
    <property type="match status" value="1"/>
</dbReference>
<evidence type="ECO:0000256" key="2">
    <source>
        <dbReference type="ARBA" id="ARBA00023015"/>
    </source>
</evidence>
<keyword evidence="2" id="KW-0805">Transcription regulation</keyword>
<evidence type="ECO:0000256" key="1">
    <source>
        <dbReference type="ARBA" id="ARBA00010641"/>
    </source>
</evidence>
<feature type="domain" description="RNA polymerase sigma-70 region 2" evidence="5">
    <location>
        <begin position="12"/>
        <end position="73"/>
    </location>
</feature>
<dbReference type="InterPro" id="IPR013324">
    <property type="entry name" value="RNA_pol_sigma_r3/r4-like"/>
</dbReference>
<comment type="similarity">
    <text evidence="1">Belongs to the sigma-70 factor family. ECF subfamily.</text>
</comment>
<name>A0ABT3AB22_9ALTE</name>